<evidence type="ECO:0008006" key="7">
    <source>
        <dbReference type="Google" id="ProtNLM"/>
    </source>
</evidence>
<dbReference type="KEGG" id="ddu:GF1_26840"/>
<sequence length="295" mass="31990">MVIHGRAPVRRRAGGKTLLETTREEANIMIQDSLITLTTDFGLQDPYVGQMKGAILKQNIHARIIDLTHAIPAHDILAAAITIRSSYRYFPAGTTHLVVVDPGVGSQRRILAASGEGHRFIAPDNGILTLLLRDSIIDTIHRVENSSLFPREISATFHGRDIMAPVAAALTAGMELDRVGPVTDPSHCVLLDLPEPVINDSGILGQVLHIDRFGNVRTTITTASLSRFQPGGFAGIEVQGRRINTISSTYCDVPEGELLALIDSSGYLEVAVNRGHAARELDCQPGDPVIVYFHK</sequence>
<evidence type="ECO:0000259" key="3">
    <source>
        <dbReference type="Pfam" id="PF01887"/>
    </source>
</evidence>
<keyword evidence="1" id="KW-0949">S-adenosyl-L-methionine</keyword>
<keyword evidence="6" id="KW-1185">Reference proteome</keyword>
<dbReference type="SUPFAM" id="SSF102522">
    <property type="entry name" value="Bacterial fluorinating enzyme, N-terminal domain"/>
    <property type="match status" value="1"/>
</dbReference>
<dbReference type="SUPFAM" id="SSF101852">
    <property type="entry name" value="Bacterial fluorinating enzyme, C-terminal domain"/>
    <property type="match status" value="1"/>
</dbReference>
<protein>
    <recommendedName>
        <fullName evidence="7">SAM-dependent chlorinase/fluorinase</fullName>
    </recommendedName>
</protein>
<dbReference type="Pfam" id="PF20257">
    <property type="entry name" value="SAM_HAT_C"/>
    <property type="match status" value="1"/>
</dbReference>
<feature type="domain" description="S-adenosyl-l-methionine hydroxide adenosyltransferase N-terminal" evidence="3">
    <location>
        <begin position="35"/>
        <end position="180"/>
    </location>
</feature>
<dbReference type="InterPro" id="IPR023228">
    <property type="entry name" value="SAM_OH_AdoTrfase_N_sf"/>
</dbReference>
<dbReference type="InterPro" id="IPR046469">
    <property type="entry name" value="SAM_HAT_N"/>
</dbReference>
<dbReference type="InterPro" id="IPR002747">
    <property type="entry name" value="SAM_OH_AdoTrfase"/>
</dbReference>
<dbReference type="Gene3D" id="3.40.50.10790">
    <property type="entry name" value="S-adenosyl-l-methionine hydroxide adenosyltransferase, N-terminal"/>
    <property type="match status" value="1"/>
</dbReference>
<dbReference type="Pfam" id="PF01887">
    <property type="entry name" value="SAM_HAT_N"/>
    <property type="match status" value="1"/>
</dbReference>
<dbReference type="InterPro" id="IPR023227">
    <property type="entry name" value="SAM_OH_AdoTrfase_C_sf"/>
</dbReference>
<dbReference type="Gene3D" id="2.40.30.90">
    <property type="entry name" value="Bacterial fluorinating enzyme like"/>
    <property type="match status" value="1"/>
</dbReference>
<dbReference type="Proteomes" id="UP001063350">
    <property type="component" value="Chromosome"/>
</dbReference>
<evidence type="ECO:0000256" key="1">
    <source>
        <dbReference type="ARBA" id="ARBA00022691"/>
    </source>
</evidence>
<reference evidence="5" key="1">
    <citation type="submission" date="2020-12" db="EMBL/GenBank/DDBJ databases">
        <title>Desulfobium dissulfuricans gen. nov., sp. nov., a novel mesophilic, sulfate-reducing bacterium isolated from a deep-sea hydrothermal vent.</title>
        <authorList>
            <person name="Hashimoto Y."/>
            <person name="Tame A."/>
            <person name="Sawayama S."/>
            <person name="Miyazaki J."/>
            <person name="Takai K."/>
            <person name="Nakagawa S."/>
        </authorList>
    </citation>
    <scope>NUCLEOTIDE SEQUENCE</scope>
    <source>
        <strain evidence="5">GF1</strain>
    </source>
</reference>
<evidence type="ECO:0000259" key="4">
    <source>
        <dbReference type="Pfam" id="PF20257"/>
    </source>
</evidence>
<dbReference type="PIRSF" id="PIRSF006779">
    <property type="entry name" value="UCP006779"/>
    <property type="match status" value="1"/>
</dbReference>
<dbReference type="InterPro" id="IPR046470">
    <property type="entry name" value="SAM_HAT_C"/>
</dbReference>
<proteinExistence type="inferred from homology"/>
<organism evidence="5 6">
    <name type="scientific">Desulfolithobacter dissulfuricans</name>
    <dbReference type="NCBI Taxonomy" id="2795293"/>
    <lineage>
        <taxon>Bacteria</taxon>
        <taxon>Pseudomonadati</taxon>
        <taxon>Thermodesulfobacteriota</taxon>
        <taxon>Desulfobulbia</taxon>
        <taxon>Desulfobulbales</taxon>
        <taxon>Desulfobulbaceae</taxon>
        <taxon>Desulfolithobacter</taxon>
    </lineage>
</organism>
<accession>A0A915U2T7</accession>
<name>A0A915U2T7_9BACT</name>
<dbReference type="PANTHER" id="PTHR35092:SF1">
    <property type="entry name" value="CHLORINASE MJ1651"/>
    <property type="match status" value="1"/>
</dbReference>
<dbReference type="AlphaFoldDB" id="A0A915U2T7"/>
<evidence type="ECO:0000256" key="2">
    <source>
        <dbReference type="ARBA" id="ARBA00024035"/>
    </source>
</evidence>
<evidence type="ECO:0000313" key="5">
    <source>
        <dbReference type="EMBL" id="BCO10308.1"/>
    </source>
</evidence>
<gene>
    <name evidence="5" type="ORF">GF1_26840</name>
</gene>
<dbReference type="PANTHER" id="PTHR35092">
    <property type="entry name" value="CHLORINASE MJ1651"/>
    <property type="match status" value="1"/>
</dbReference>
<dbReference type="EMBL" id="AP024233">
    <property type="protein sequence ID" value="BCO10308.1"/>
    <property type="molecule type" value="Genomic_DNA"/>
</dbReference>
<evidence type="ECO:0000313" key="6">
    <source>
        <dbReference type="Proteomes" id="UP001063350"/>
    </source>
</evidence>
<feature type="domain" description="S-adenosyl-l-methionine hydroxide adenosyltransferase C-terminal" evidence="4">
    <location>
        <begin position="205"/>
        <end position="289"/>
    </location>
</feature>
<comment type="similarity">
    <text evidence="2">Belongs to the SAM hydrolase / SAM-dependent halogenase family.</text>
</comment>